<organism evidence="1 3">
    <name type="scientific">Streptomyces griseoviridis</name>
    <dbReference type="NCBI Taxonomy" id="45398"/>
    <lineage>
        <taxon>Bacteria</taxon>
        <taxon>Bacillati</taxon>
        <taxon>Actinomycetota</taxon>
        <taxon>Actinomycetes</taxon>
        <taxon>Kitasatosporales</taxon>
        <taxon>Streptomycetaceae</taxon>
        <taxon>Streptomyces</taxon>
    </lineage>
</organism>
<reference evidence="1 3" key="2">
    <citation type="submission" date="2018-12" db="EMBL/GenBank/DDBJ databases">
        <title>Streptomyces griseoviridis F1-27 complete genome.</title>
        <authorList>
            <person name="Mariita R.M."/>
            <person name="Sello J.K."/>
        </authorList>
    </citation>
    <scope>NUCLEOTIDE SEQUENCE [LARGE SCALE GENOMIC DNA]</scope>
    <source>
        <strain evidence="1 3">F1-27</strain>
    </source>
</reference>
<dbReference type="AlphaFoldDB" id="A0A3Q9KYC9"/>
<dbReference type="EMBL" id="CP034687">
    <property type="protein sequence ID" value="AZS87459.1"/>
    <property type="molecule type" value="Genomic_DNA"/>
</dbReference>
<keyword evidence="4" id="KW-1185">Reference proteome</keyword>
<proteinExistence type="predicted"/>
<evidence type="ECO:0000313" key="3">
    <source>
        <dbReference type="Proteomes" id="UP000271291"/>
    </source>
</evidence>
<dbReference type="InterPro" id="IPR036182">
    <property type="entry name" value="PCuAC_sf"/>
</dbReference>
<dbReference type="KEGG" id="sgd:ELQ87_26925"/>
<dbReference type="InterPro" id="IPR007410">
    <property type="entry name" value="LpqE-like"/>
</dbReference>
<reference evidence="2 4" key="1">
    <citation type="submission" date="2018-04" db="EMBL/GenBank/DDBJ databases">
        <title>Complete genome sequences of Streptomyces griseoviridis K61 and characterization of antagonistic properties of biological control agents.</title>
        <authorList>
            <person name="Mariita R.M."/>
            <person name="Sello J.K."/>
        </authorList>
    </citation>
    <scope>NUCLEOTIDE SEQUENCE [LARGE SCALE GENOMIC DNA]</scope>
    <source>
        <strain evidence="2 4">K61</strain>
    </source>
</reference>
<dbReference type="Gene3D" id="2.60.40.1890">
    <property type="entry name" value="PCu(A)C copper chaperone"/>
    <property type="match status" value="1"/>
</dbReference>
<dbReference type="Pfam" id="PF04314">
    <property type="entry name" value="PCuAC"/>
    <property type="match status" value="1"/>
</dbReference>
<dbReference type="PANTHER" id="PTHR36302:SF1">
    <property type="entry name" value="COPPER CHAPERONE PCU(A)C"/>
    <property type="match status" value="1"/>
</dbReference>
<dbReference type="InterPro" id="IPR018488">
    <property type="entry name" value="cNMP-bd_CS"/>
</dbReference>
<dbReference type="PROSITE" id="PS00888">
    <property type="entry name" value="CNMP_BINDING_1"/>
    <property type="match status" value="1"/>
</dbReference>
<dbReference type="InterPro" id="IPR058248">
    <property type="entry name" value="Lxx211020-like"/>
</dbReference>
<accession>A0A3Q9KYC9</accession>
<dbReference type="SUPFAM" id="SSF110087">
    <property type="entry name" value="DR1885-like metal-binding protein"/>
    <property type="match status" value="1"/>
</dbReference>
<sequence>MLLRTVLDRTGCGIAAVPPDRVIFPRSPCAVPRTRVVVAVRGRRPALYPGDHRMAMKINTKVTPAAKSAWVRWLPNALPAAGYIAFDNTTDAPFDITKIKSPDYQRITVYQTVVDSESSKMVKLDKVTLPAKGQFAFAPGQHHIMFEKPTRLITPGDNARVIFFLGDGTILKVRMPVRTSPELY</sequence>
<protein>
    <submittedName>
        <fullName evidence="1">Copper chaperone PCu(A)C</fullName>
    </submittedName>
</protein>
<evidence type="ECO:0000313" key="2">
    <source>
        <dbReference type="EMBL" id="QCN85694.1"/>
    </source>
</evidence>
<dbReference type="Proteomes" id="UP000271291">
    <property type="component" value="Chromosome"/>
</dbReference>
<evidence type="ECO:0000313" key="4">
    <source>
        <dbReference type="Proteomes" id="UP000501753"/>
    </source>
</evidence>
<dbReference type="PANTHER" id="PTHR36302">
    <property type="entry name" value="BLR7088 PROTEIN"/>
    <property type="match status" value="1"/>
</dbReference>
<evidence type="ECO:0000313" key="1">
    <source>
        <dbReference type="EMBL" id="AZS87459.1"/>
    </source>
</evidence>
<dbReference type="OrthoDB" id="9796962at2"/>
<gene>
    <name evidence="2" type="ORF">DDJ31_12350</name>
    <name evidence="1" type="ORF">ELQ87_26925</name>
</gene>
<name>A0A3Q9KYC9_STRGD</name>
<dbReference type="EMBL" id="CP029078">
    <property type="protein sequence ID" value="QCN85694.1"/>
    <property type="molecule type" value="Genomic_DNA"/>
</dbReference>
<dbReference type="Proteomes" id="UP000501753">
    <property type="component" value="Chromosome"/>
</dbReference>